<sequence length="368" mass="43130">MRRFLLFFLPFFLTNSQSFFSTRGLGEEVSTFDAYQSSLGKNYIFSYENPAFPLELKNTITIGNINQQFLFAQEKKDKRLLYQFLIDYVKIVIPGFYQTNFGLGLRRRFTQDFDIYSETLGNYFWHIIGRGGINSLSFCLGKRIKDFLSFGLSYNYLFGGSEEIWSFETEENILTQETIFGQYRASSYQVSILGKVGNLQIGSSGETFLPLRYQGYLSLSSETTRKEIKIPLVFNLGFAYNLNEYRKFFFGFNFKNWRAIKLEGKESPLFTDGFLISLGASDYWKEKIPFRIGYAENFWYLLSRSGRRIGESSLTFGTSIKIPRFGFFDLSLEALYRRGGKLREIATKFLFSLRFDEAWKIRERRWGY</sequence>
<dbReference type="EMBL" id="DTMQ01000042">
    <property type="protein sequence ID" value="HGE99814.1"/>
    <property type="molecule type" value="Genomic_DNA"/>
</dbReference>
<evidence type="ECO:0000313" key="1">
    <source>
        <dbReference type="EMBL" id="HGE99814.1"/>
    </source>
</evidence>
<dbReference type="AlphaFoldDB" id="A0A7C3YTL1"/>
<dbReference type="Gene3D" id="2.40.160.60">
    <property type="entry name" value="Outer membrane protein transport protein (OMPP1/FadL/TodX)"/>
    <property type="match status" value="1"/>
</dbReference>
<reference evidence="1" key="1">
    <citation type="journal article" date="2020" name="mSystems">
        <title>Genome- and Community-Level Interaction Insights into Carbon Utilization and Element Cycling Functions of Hydrothermarchaeota in Hydrothermal Sediment.</title>
        <authorList>
            <person name="Zhou Z."/>
            <person name="Liu Y."/>
            <person name="Xu W."/>
            <person name="Pan J."/>
            <person name="Luo Z.H."/>
            <person name="Li M."/>
        </authorList>
    </citation>
    <scope>NUCLEOTIDE SEQUENCE [LARGE SCALE GENOMIC DNA]</scope>
    <source>
        <strain evidence="1">SpSt-906</strain>
    </source>
</reference>
<name>A0A7C3YTL1_UNCW3</name>
<proteinExistence type="predicted"/>
<evidence type="ECO:0008006" key="2">
    <source>
        <dbReference type="Google" id="ProtNLM"/>
    </source>
</evidence>
<gene>
    <name evidence="1" type="ORF">ENX07_07100</name>
</gene>
<comment type="caution">
    <text evidence="1">The sequence shown here is derived from an EMBL/GenBank/DDBJ whole genome shotgun (WGS) entry which is preliminary data.</text>
</comment>
<accession>A0A7C3YTL1</accession>
<organism evidence="1">
    <name type="scientific">candidate division WOR-3 bacterium</name>
    <dbReference type="NCBI Taxonomy" id="2052148"/>
    <lineage>
        <taxon>Bacteria</taxon>
        <taxon>Bacteria division WOR-3</taxon>
    </lineage>
</organism>
<protein>
    <recommendedName>
        <fullName evidence="2">DUF5723 domain-containing protein</fullName>
    </recommendedName>
</protein>